<dbReference type="Pfam" id="PF22842">
    <property type="entry name" value="Pel9A-like_beta_helix"/>
    <property type="match status" value="1"/>
</dbReference>
<accession>A0A8J7LBH3</accession>
<comment type="subcellular location">
    <subcellularLocation>
        <location evidence="1">Secreted</location>
    </subcellularLocation>
</comment>
<dbReference type="RefSeq" id="WP_198127181.1">
    <property type="nucleotide sequence ID" value="NZ_JAECZC010000060.1"/>
</dbReference>
<dbReference type="PANTHER" id="PTHR40088:SF2">
    <property type="entry name" value="SECRETED SUGAR HYDROLASE"/>
    <property type="match status" value="1"/>
</dbReference>
<dbReference type="GO" id="GO:0016837">
    <property type="term" value="F:carbon-oxygen lyase activity, acting on polysaccharides"/>
    <property type="evidence" value="ECO:0007669"/>
    <property type="project" value="TreeGrafter"/>
</dbReference>
<reference evidence="6 7" key="1">
    <citation type="journal article" date="2021" name="Int. J. Syst. Evol. Microbiol.">
        <title>Amazonocrinis nigriterrae gen. nov., sp. nov., Atlanticothrix silvestris gen. nov., sp. nov. and Dendronalium phyllosphericum gen. nov., sp. nov., nostocacean cyanobacteria from Brazilian environments.</title>
        <authorList>
            <person name="Alvarenga D.O."/>
            <person name="Andreote A.P.D."/>
            <person name="Branco L.H.Z."/>
            <person name="Delbaje E."/>
            <person name="Cruz R.B."/>
            <person name="Varani A.M."/>
            <person name="Fiore M.F."/>
        </authorList>
    </citation>
    <scope>NUCLEOTIDE SEQUENCE [LARGE SCALE GENOMIC DNA]</scope>
    <source>
        <strain evidence="6 7">CENA67</strain>
    </source>
</reference>
<dbReference type="InterPro" id="IPR052052">
    <property type="entry name" value="Polysaccharide_Lyase_9"/>
</dbReference>
<dbReference type="Proteomes" id="UP000632766">
    <property type="component" value="Unassembled WGS sequence"/>
</dbReference>
<dbReference type="GO" id="GO:0005576">
    <property type="term" value="C:extracellular region"/>
    <property type="evidence" value="ECO:0007669"/>
    <property type="project" value="UniProtKB-SubCell"/>
</dbReference>
<keyword evidence="3 4" id="KW-0732">Signal</keyword>
<dbReference type="InterPro" id="IPR012334">
    <property type="entry name" value="Pectin_lyas_fold"/>
</dbReference>
<evidence type="ECO:0000313" key="7">
    <source>
        <dbReference type="Proteomes" id="UP000632766"/>
    </source>
</evidence>
<dbReference type="SMART" id="SM00710">
    <property type="entry name" value="PbH1"/>
    <property type="match status" value="7"/>
</dbReference>
<dbReference type="AlphaFoldDB" id="A0A8J7LBH3"/>
<evidence type="ECO:0000313" key="6">
    <source>
        <dbReference type="EMBL" id="MBH8565381.1"/>
    </source>
</evidence>
<feature type="signal peptide" evidence="4">
    <location>
        <begin position="1"/>
        <end position="21"/>
    </location>
</feature>
<dbReference type="InterPro" id="IPR053868">
    <property type="entry name" value="Pel9A-like_beta_helix"/>
</dbReference>
<gene>
    <name evidence="6" type="ORF">I8748_24935</name>
</gene>
<sequence>MSSKMVVISLMVGVLFNAAPSADLFYETGLETYSKNSTLLAQTTNTIGKTYYVSAVTGNDSNNGLTTDKPFKTIQKGVDAAKAGDTVYVMNGTYTQVTGSNRIVFFHHKDGTPQAPITLKAYPGHKPVLKSNNIWAILISGCSYINIEGLTLIGPKDSINLKYAQQKKKVFYDPLTGSSGITIASTVVKGTKEIERRAHHIAIRNNNISKFSAAGIVTNLSDYITIEDNIVSETSWYTSQGTQAISMLHNLNFDNNTTDYRNIIKGNVVYNNRSFIPWDGRAVITEGHGIMIDSSKQTKVGSVNIPYTGKTLISNNIVYNNGGSGIVALRSANVDIVNNTTYQNGQSPEYTKTAGEIDAIGSSNIKVFNNIMQAKPNGLVNNVAGATQTTYSNNLVFNSTKYRGIGSRTIGSKP</sequence>
<protein>
    <submittedName>
        <fullName evidence="6">Right-handed parallel beta-helix repeat-containing protein</fullName>
    </submittedName>
</protein>
<feature type="domain" description="Pel9A-like right handed beta-helix region" evidence="5">
    <location>
        <begin position="48"/>
        <end position="96"/>
    </location>
</feature>
<name>A0A8J7LBH3_9NOST</name>
<comment type="caution">
    <text evidence="6">The sequence shown here is derived from an EMBL/GenBank/DDBJ whole genome shotgun (WGS) entry which is preliminary data.</text>
</comment>
<dbReference type="EMBL" id="JAECZC010000060">
    <property type="protein sequence ID" value="MBH8565381.1"/>
    <property type="molecule type" value="Genomic_DNA"/>
</dbReference>
<proteinExistence type="predicted"/>
<dbReference type="InterPro" id="IPR006626">
    <property type="entry name" value="PbH1"/>
</dbReference>
<dbReference type="InterPro" id="IPR011050">
    <property type="entry name" value="Pectin_lyase_fold/virulence"/>
</dbReference>
<feature type="chain" id="PRO_5035293721" evidence="4">
    <location>
        <begin position="22"/>
        <end position="414"/>
    </location>
</feature>
<evidence type="ECO:0000256" key="3">
    <source>
        <dbReference type="ARBA" id="ARBA00022729"/>
    </source>
</evidence>
<keyword evidence="2" id="KW-0964">Secreted</keyword>
<evidence type="ECO:0000256" key="2">
    <source>
        <dbReference type="ARBA" id="ARBA00022525"/>
    </source>
</evidence>
<evidence type="ECO:0000256" key="1">
    <source>
        <dbReference type="ARBA" id="ARBA00004613"/>
    </source>
</evidence>
<dbReference type="PANTHER" id="PTHR40088">
    <property type="entry name" value="PECTATE LYASE (EUROFUNG)"/>
    <property type="match status" value="1"/>
</dbReference>
<dbReference type="Gene3D" id="2.160.20.10">
    <property type="entry name" value="Single-stranded right-handed beta-helix, Pectin lyase-like"/>
    <property type="match status" value="1"/>
</dbReference>
<evidence type="ECO:0000259" key="5">
    <source>
        <dbReference type="Pfam" id="PF22842"/>
    </source>
</evidence>
<organism evidence="6 7">
    <name type="scientific">Amazonocrinis nigriterrae CENA67</name>
    <dbReference type="NCBI Taxonomy" id="2794033"/>
    <lineage>
        <taxon>Bacteria</taxon>
        <taxon>Bacillati</taxon>
        <taxon>Cyanobacteriota</taxon>
        <taxon>Cyanophyceae</taxon>
        <taxon>Nostocales</taxon>
        <taxon>Nostocaceae</taxon>
        <taxon>Amazonocrinis</taxon>
        <taxon>Amazonocrinis nigriterrae</taxon>
    </lineage>
</organism>
<keyword evidence="7" id="KW-1185">Reference proteome</keyword>
<dbReference type="SUPFAM" id="SSF51126">
    <property type="entry name" value="Pectin lyase-like"/>
    <property type="match status" value="1"/>
</dbReference>
<evidence type="ECO:0000256" key="4">
    <source>
        <dbReference type="SAM" id="SignalP"/>
    </source>
</evidence>